<dbReference type="PANTHER" id="PTHR46181">
    <property type="entry name" value="MITOCHONDRIAL GLYCINE TRANSPORTER"/>
    <property type="match status" value="1"/>
</dbReference>
<protein>
    <submittedName>
        <fullName evidence="7">Mitochondrial Carrier</fullName>
    </submittedName>
</protein>
<evidence type="ECO:0000256" key="2">
    <source>
        <dbReference type="ARBA" id="ARBA00022692"/>
    </source>
</evidence>
<dbReference type="SUPFAM" id="SSF103506">
    <property type="entry name" value="Mitochondrial carrier"/>
    <property type="match status" value="1"/>
</dbReference>
<dbReference type="GO" id="GO:0005739">
    <property type="term" value="C:mitochondrion"/>
    <property type="evidence" value="ECO:0007669"/>
    <property type="project" value="TreeGrafter"/>
</dbReference>
<keyword evidence="6" id="KW-1133">Transmembrane helix</keyword>
<comment type="subcellular location">
    <subcellularLocation>
        <location evidence="1">Membrane</location>
        <topology evidence="1">Multi-pass membrane protein</topology>
    </subcellularLocation>
</comment>
<dbReference type="Pfam" id="PF00153">
    <property type="entry name" value="Mito_carr"/>
    <property type="match status" value="3"/>
</dbReference>
<keyword evidence="2 4" id="KW-0812">Transmembrane</keyword>
<name>A0A196SK40_BLAHN</name>
<organism evidence="7 8">
    <name type="scientific">Blastocystis sp. subtype 1 (strain ATCC 50177 / NandII)</name>
    <dbReference type="NCBI Taxonomy" id="478820"/>
    <lineage>
        <taxon>Eukaryota</taxon>
        <taxon>Sar</taxon>
        <taxon>Stramenopiles</taxon>
        <taxon>Bigyra</taxon>
        <taxon>Opalozoa</taxon>
        <taxon>Opalinata</taxon>
        <taxon>Blastocystidae</taxon>
        <taxon>Blastocystis</taxon>
    </lineage>
</organism>
<comment type="caution">
    <text evidence="7">The sequence shown here is derived from an EMBL/GenBank/DDBJ whole genome shotgun (WGS) entry which is preliminary data.</text>
</comment>
<keyword evidence="3 4" id="KW-0472">Membrane</keyword>
<feature type="repeat" description="Solcar" evidence="4">
    <location>
        <begin position="217"/>
        <end position="314"/>
    </location>
</feature>
<dbReference type="GO" id="GO:1904983">
    <property type="term" value="P:glycine import into mitochondrion"/>
    <property type="evidence" value="ECO:0007669"/>
    <property type="project" value="TreeGrafter"/>
</dbReference>
<dbReference type="STRING" id="478820.A0A196SK40"/>
<evidence type="ECO:0000256" key="1">
    <source>
        <dbReference type="ARBA" id="ARBA00004141"/>
    </source>
</evidence>
<dbReference type="Proteomes" id="UP000078348">
    <property type="component" value="Unassembled WGS sequence"/>
</dbReference>
<feature type="transmembrane region" description="Helical" evidence="6">
    <location>
        <begin position="81"/>
        <end position="105"/>
    </location>
</feature>
<dbReference type="PANTHER" id="PTHR46181:SF3">
    <property type="entry name" value="MITOCHONDRIAL GLYCINE TRANSPORTER"/>
    <property type="match status" value="1"/>
</dbReference>
<proteinExistence type="inferred from homology"/>
<feature type="repeat" description="Solcar" evidence="4">
    <location>
        <begin position="122"/>
        <end position="205"/>
    </location>
</feature>
<dbReference type="InterPro" id="IPR018108">
    <property type="entry name" value="MCP_transmembrane"/>
</dbReference>
<evidence type="ECO:0000256" key="6">
    <source>
        <dbReference type="SAM" id="Phobius"/>
    </source>
</evidence>
<sequence length="316" mass="35627">MNRKILNEKEHPVIFAVYKFFSGSMSGVVSSIILQPMDVVKTRQQGFFHEATLHKGESAQSLQHINWRQTSRVIYKERGVLGFWDGLVSASLIRVTFGVGLYYYLLHVFLQDETNGKPNINHKSLYSLGAGFCARSICSSIMLPVTLVKTRMEYDKVANDTIFHTCKNVMKQNKWGLFSGLIPTILRDAPNSGLYICIYHTIKPHIMQIHDTHQGVPITLLNLTTGITAGISATFLTHPFDMIKTQMQINNGDPNYLTVRSTVRTILNSSRNSNGRIGFANAFKGIYTGGFIRITKRAVNSTITWTIYEAMNRLIN</sequence>
<evidence type="ECO:0000256" key="5">
    <source>
        <dbReference type="RuleBase" id="RU000488"/>
    </source>
</evidence>
<comment type="similarity">
    <text evidence="5">Belongs to the mitochondrial carrier (TC 2.A.29) family.</text>
</comment>
<feature type="transmembrane region" description="Helical" evidence="6">
    <location>
        <begin position="12"/>
        <end position="34"/>
    </location>
</feature>
<keyword evidence="5" id="KW-0813">Transport</keyword>
<accession>A0A196SK40</accession>
<dbReference type="PROSITE" id="PS50920">
    <property type="entry name" value="SOLCAR"/>
    <property type="match status" value="3"/>
</dbReference>
<keyword evidence="8" id="KW-1185">Reference proteome</keyword>
<dbReference type="GO" id="GO:0016020">
    <property type="term" value="C:membrane"/>
    <property type="evidence" value="ECO:0007669"/>
    <property type="project" value="UniProtKB-SubCell"/>
</dbReference>
<feature type="repeat" description="Solcar" evidence="4">
    <location>
        <begin position="14"/>
        <end position="111"/>
    </location>
</feature>
<dbReference type="InterPro" id="IPR023395">
    <property type="entry name" value="MCP_dom_sf"/>
</dbReference>
<dbReference type="EMBL" id="LXWW01000075">
    <property type="protein sequence ID" value="OAO16557.1"/>
    <property type="molecule type" value="Genomic_DNA"/>
</dbReference>
<reference evidence="7 8" key="1">
    <citation type="submission" date="2016-05" db="EMBL/GenBank/DDBJ databases">
        <title>Nuclear genome of Blastocystis sp. subtype 1 NandII.</title>
        <authorList>
            <person name="Gentekaki E."/>
            <person name="Curtis B."/>
            <person name="Stairs C."/>
            <person name="Eme L."/>
            <person name="Herman E."/>
            <person name="Klimes V."/>
            <person name="Arias M.C."/>
            <person name="Elias M."/>
            <person name="Hilliou F."/>
            <person name="Klute M."/>
            <person name="Malik S.-B."/>
            <person name="Pightling A."/>
            <person name="Rachubinski R."/>
            <person name="Salas D."/>
            <person name="Schlacht A."/>
            <person name="Suga H."/>
            <person name="Archibald J."/>
            <person name="Ball S.G."/>
            <person name="Clark G."/>
            <person name="Dacks J."/>
            <person name="Van Der Giezen M."/>
            <person name="Tsaousis A."/>
            <person name="Roger A."/>
        </authorList>
    </citation>
    <scope>NUCLEOTIDE SEQUENCE [LARGE SCALE GENOMIC DNA]</scope>
    <source>
        <strain evidence="8">ATCC 50177 / NandII</strain>
    </source>
</reference>
<evidence type="ECO:0000256" key="3">
    <source>
        <dbReference type="ARBA" id="ARBA00023136"/>
    </source>
</evidence>
<dbReference type="GO" id="GO:0015187">
    <property type="term" value="F:glycine transmembrane transporter activity"/>
    <property type="evidence" value="ECO:0007669"/>
    <property type="project" value="TreeGrafter"/>
</dbReference>
<evidence type="ECO:0000313" key="8">
    <source>
        <dbReference type="Proteomes" id="UP000078348"/>
    </source>
</evidence>
<dbReference type="AlphaFoldDB" id="A0A196SK40"/>
<dbReference type="OrthoDB" id="1924968at2759"/>
<dbReference type="Gene3D" id="1.50.40.10">
    <property type="entry name" value="Mitochondrial carrier domain"/>
    <property type="match status" value="1"/>
</dbReference>
<gene>
    <name evidence="7" type="ORF">AV274_1732</name>
</gene>
<evidence type="ECO:0000256" key="4">
    <source>
        <dbReference type="PROSITE-ProRule" id="PRU00282"/>
    </source>
</evidence>
<evidence type="ECO:0000313" key="7">
    <source>
        <dbReference type="EMBL" id="OAO16557.1"/>
    </source>
</evidence>